<evidence type="ECO:0000313" key="2">
    <source>
        <dbReference type="Proteomes" id="UP000886523"/>
    </source>
</evidence>
<name>A0A9P6DN93_9AGAM</name>
<dbReference type="AlphaFoldDB" id="A0A9P6DN93"/>
<keyword evidence="2" id="KW-1185">Reference proteome</keyword>
<comment type="caution">
    <text evidence="1">The sequence shown here is derived from an EMBL/GenBank/DDBJ whole genome shotgun (WGS) entry which is preliminary data.</text>
</comment>
<dbReference type="EMBL" id="MU129177">
    <property type="protein sequence ID" value="KAF9505044.1"/>
    <property type="molecule type" value="Genomic_DNA"/>
</dbReference>
<accession>A0A9P6DN93</accession>
<sequence>MGLNGIESKCRYNLRTSYSSLKAFRVRSETQMLRLVLVMNFHTTSAFPSERPRYAPRALNKECPDLSSNPRTQMQRQPRIKAARMVSSNGVECVATVKLQDR</sequence>
<reference evidence="1" key="1">
    <citation type="journal article" date="2020" name="Nat. Commun.">
        <title>Large-scale genome sequencing of mycorrhizal fungi provides insights into the early evolution of symbiotic traits.</title>
        <authorList>
            <person name="Miyauchi S."/>
            <person name="Kiss E."/>
            <person name="Kuo A."/>
            <person name="Drula E."/>
            <person name="Kohler A."/>
            <person name="Sanchez-Garcia M."/>
            <person name="Morin E."/>
            <person name="Andreopoulos B."/>
            <person name="Barry K.W."/>
            <person name="Bonito G."/>
            <person name="Buee M."/>
            <person name="Carver A."/>
            <person name="Chen C."/>
            <person name="Cichocki N."/>
            <person name="Clum A."/>
            <person name="Culley D."/>
            <person name="Crous P.W."/>
            <person name="Fauchery L."/>
            <person name="Girlanda M."/>
            <person name="Hayes R.D."/>
            <person name="Keri Z."/>
            <person name="LaButti K."/>
            <person name="Lipzen A."/>
            <person name="Lombard V."/>
            <person name="Magnuson J."/>
            <person name="Maillard F."/>
            <person name="Murat C."/>
            <person name="Nolan M."/>
            <person name="Ohm R.A."/>
            <person name="Pangilinan J."/>
            <person name="Pereira M.F."/>
            <person name="Perotto S."/>
            <person name="Peter M."/>
            <person name="Pfister S."/>
            <person name="Riley R."/>
            <person name="Sitrit Y."/>
            <person name="Stielow J.B."/>
            <person name="Szollosi G."/>
            <person name="Zifcakova L."/>
            <person name="Stursova M."/>
            <person name="Spatafora J.W."/>
            <person name="Tedersoo L."/>
            <person name="Vaario L.M."/>
            <person name="Yamada A."/>
            <person name="Yan M."/>
            <person name="Wang P."/>
            <person name="Xu J."/>
            <person name="Bruns T."/>
            <person name="Baldrian P."/>
            <person name="Vilgalys R."/>
            <person name="Dunand C."/>
            <person name="Henrissat B."/>
            <person name="Grigoriev I.V."/>
            <person name="Hibbett D."/>
            <person name="Nagy L.G."/>
            <person name="Martin F.M."/>
        </authorList>
    </citation>
    <scope>NUCLEOTIDE SEQUENCE</scope>
    <source>
        <strain evidence="1">UP504</strain>
    </source>
</reference>
<dbReference type="Proteomes" id="UP000886523">
    <property type="component" value="Unassembled WGS sequence"/>
</dbReference>
<gene>
    <name evidence="1" type="ORF">BS47DRAFT_1354418</name>
</gene>
<organism evidence="1 2">
    <name type="scientific">Hydnum rufescens UP504</name>
    <dbReference type="NCBI Taxonomy" id="1448309"/>
    <lineage>
        <taxon>Eukaryota</taxon>
        <taxon>Fungi</taxon>
        <taxon>Dikarya</taxon>
        <taxon>Basidiomycota</taxon>
        <taxon>Agaricomycotina</taxon>
        <taxon>Agaricomycetes</taxon>
        <taxon>Cantharellales</taxon>
        <taxon>Hydnaceae</taxon>
        <taxon>Hydnum</taxon>
    </lineage>
</organism>
<evidence type="ECO:0000313" key="1">
    <source>
        <dbReference type="EMBL" id="KAF9505044.1"/>
    </source>
</evidence>
<protein>
    <submittedName>
        <fullName evidence="1">Uncharacterized protein</fullName>
    </submittedName>
</protein>
<proteinExistence type="predicted"/>